<dbReference type="Proteomes" id="UP000774326">
    <property type="component" value="Unassembled WGS sequence"/>
</dbReference>
<proteinExistence type="predicted"/>
<name>A0A9P8TK58_WICPI</name>
<dbReference type="Gene3D" id="3.40.50.1820">
    <property type="entry name" value="alpha/beta hydrolase"/>
    <property type="match status" value="1"/>
</dbReference>
<feature type="domain" description="Serine aminopeptidase S33" evidence="1">
    <location>
        <begin position="37"/>
        <end position="288"/>
    </location>
</feature>
<evidence type="ECO:0000313" key="2">
    <source>
        <dbReference type="EMBL" id="KAH3681680.1"/>
    </source>
</evidence>
<dbReference type="InterPro" id="IPR051044">
    <property type="entry name" value="MAG_DAG_Lipase"/>
</dbReference>
<evidence type="ECO:0000259" key="1">
    <source>
        <dbReference type="Pfam" id="PF12146"/>
    </source>
</evidence>
<dbReference type="InterPro" id="IPR000073">
    <property type="entry name" value="AB_hydrolase_1"/>
</dbReference>
<dbReference type="OrthoDB" id="10249433at2759"/>
<dbReference type="AlphaFoldDB" id="A0A9P8TK58"/>
<evidence type="ECO:0000313" key="3">
    <source>
        <dbReference type="Proteomes" id="UP000774326"/>
    </source>
</evidence>
<dbReference type="PANTHER" id="PTHR11614">
    <property type="entry name" value="PHOSPHOLIPASE-RELATED"/>
    <property type="match status" value="1"/>
</dbReference>
<reference evidence="2" key="2">
    <citation type="submission" date="2021-01" db="EMBL/GenBank/DDBJ databases">
        <authorList>
            <person name="Schikora-Tamarit M.A."/>
        </authorList>
    </citation>
    <scope>NUCLEOTIDE SEQUENCE</scope>
    <source>
        <strain evidence="2">CBS2887</strain>
    </source>
</reference>
<organism evidence="2 3">
    <name type="scientific">Wickerhamomyces pijperi</name>
    <name type="common">Yeast</name>
    <name type="synonym">Pichia pijperi</name>
    <dbReference type="NCBI Taxonomy" id="599730"/>
    <lineage>
        <taxon>Eukaryota</taxon>
        <taxon>Fungi</taxon>
        <taxon>Dikarya</taxon>
        <taxon>Ascomycota</taxon>
        <taxon>Saccharomycotina</taxon>
        <taxon>Saccharomycetes</taxon>
        <taxon>Phaffomycetales</taxon>
        <taxon>Wickerhamomycetaceae</taxon>
        <taxon>Wickerhamomyces</taxon>
    </lineage>
</organism>
<sequence>MSAPIPYLPSKQPVFDDVSFNGAVFKTVFWSVPKGTQVKGRILFVHGFSDYYKTHTKFFDKISQDGYEVFTYDQRGAGFTSPGTLKGLTDEFHSFNDLDHFIESNLKEMKSLGRDLFLVGHSMGGGIVLNYGVKGKYKDQVRGIVGVAPLILLHSSTKPWPLTVKFLEFLLLFMPNMKYESVMKSQYLTSDPAWREYFDKDEIINPPFLTLRQGYDFIKRGERLVDVDFIKDWDPKIPTLLIHGDNDRVNQPEGSQLFVDLLVKTKPGVDASYVGIVDARHSLFSEKEEIFQQVYDTFKQWVGKH</sequence>
<dbReference type="Pfam" id="PF12146">
    <property type="entry name" value="Hydrolase_4"/>
    <property type="match status" value="1"/>
</dbReference>
<dbReference type="PRINTS" id="PR00111">
    <property type="entry name" value="ABHYDROLASE"/>
</dbReference>
<dbReference type="InterPro" id="IPR029058">
    <property type="entry name" value="AB_hydrolase_fold"/>
</dbReference>
<gene>
    <name evidence="2" type="ORF">WICPIJ_007349</name>
</gene>
<dbReference type="InterPro" id="IPR022742">
    <property type="entry name" value="Hydrolase_4"/>
</dbReference>
<comment type="caution">
    <text evidence="2">The sequence shown here is derived from an EMBL/GenBank/DDBJ whole genome shotgun (WGS) entry which is preliminary data.</text>
</comment>
<keyword evidence="3" id="KW-1185">Reference proteome</keyword>
<reference evidence="2" key="1">
    <citation type="journal article" date="2021" name="Open Biol.">
        <title>Shared evolutionary footprints suggest mitochondrial oxidative damage underlies multiple complex I losses in fungi.</title>
        <authorList>
            <person name="Schikora-Tamarit M.A."/>
            <person name="Marcet-Houben M."/>
            <person name="Nosek J."/>
            <person name="Gabaldon T."/>
        </authorList>
    </citation>
    <scope>NUCLEOTIDE SEQUENCE</scope>
    <source>
        <strain evidence="2">CBS2887</strain>
    </source>
</reference>
<dbReference type="EMBL" id="JAEUBG010004327">
    <property type="protein sequence ID" value="KAH3681680.1"/>
    <property type="molecule type" value="Genomic_DNA"/>
</dbReference>
<dbReference type="SUPFAM" id="SSF53474">
    <property type="entry name" value="alpha/beta-Hydrolases"/>
    <property type="match status" value="1"/>
</dbReference>
<accession>A0A9P8TK58</accession>
<protein>
    <recommendedName>
        <fullName evidence="1">Serine aminopeptidase S33 domain-containing protein</fullName>
    </recommendedName>
</protein>